<sequence>MNTGRRRVLRSLVGTGLALQLPSVLRAQTMPAEEVRIIVGFPPGGPLDLAARTIAPAIEAALAMPVRVENRVGASGNDATRQVVRAAPDGGTLLLCGPVNTINTTLFPNLDFDFGRDIAPIAGIARVPLIVEVHPNVPARSVPEMIAYARANPGQVKVAYAGTGTPQHVAIELFQHMAGVRLALVAYPGSAAALADLLRGAADVMFDPAPSSMPHVRAGRLVALATTGPARAETLPDLPTVAETLPGYEGGSWFGICAPRGTPDQVVARLNDAVNAGLRDTSLRRDLDALGAMAMPGSVTGFAGFVAAETTRYAEIIRIAGIKAR</sequence>
<dbReference type="EMBL" id="JAEUXJ010000031">
    <property type="protein sequence ID" value="MBL6459269.1"/>
    <property type="molecule type" value="Genomic_DNA"/>
</dbReference>
<protein>
    <submittedName>
        <fullName evidence="2">Tripartite tricarboxylate transporter substrate binding protein</fullName>
    </submittedName>
</protein>
<dbReference type="Gene3D" id="3.40.190.150">
    <property type="entry name" value="Bordetella uptake gene, domain 1"/>
    <property type="match status" value="1"/>
</dbReference>
<dbReference type="InterPro" id="IPR005064">
    <property type="entry name" value="BUG"/>
</dbReference>
<comment type="similarity">
    <text evidence="1">Belongs to the UPF0065 (bug) family.</text>
</comment>
<organism evidence="2 3">
    <name type="scientific">Belnapia mucosa</name>
    <dbReference type="NCBI Taxonomy" id="2804532"/>
    <lineage>
        <taxon>Bacteria</taxon>
        <taxon>Pseudomonadati</taxon>
        <taxon>Pseudomonadota</taxon>
        <taxon>Alphaproteobacteria</taxon>
        <taxon>Acetobacterales</taxon>
        <taxon>Roseomonadaceae</taxon>
        <taxon>Belnapia</taxon>
    </lineage>
</organism>
<gene>
    <name evidence="2" type="ORF">JMJ55_28515</name>
</gene>
<evidence type="ECO:0000313" key="2">
    <source>
        <dbReference type="EMBL" id="MBL6459269.1"/>
    </source>
</evidence>
<dbReference type="SUPFAM" id="SSF53850">
    <property type="entry name" value="Periplasmic binding protein-like II"/>
    <property type="match status" value="1"/>
</dbReference>
<dbReference type="PANTHER" id="PTHR42928:SF5">
    <property type="entry name" value="BLR1237 PROTEIN"/>
    <property type="match status" value="1"/>
</dbReference>
<dbReference type="Pfam" id="PF03401">
    <property type="entry name" value="TctC"/>
    <property type="match status" value="1"/>
</dbReference>
<dbReference type="PIRSF" id="PIRSF017082">
    <property type="entry name" value="YflP"/>
    <property type="match status" value="1"/>
</dbReference>
<dbReference type="Proteomes" id="UP000606490">
    <property type="component" value="Unassembled WGS sequence"/>
</dbReference>
<dbReference type="InterPro" id="IPR042100">
    <property type="entry name" value="Bug_dom1"/>
</dbReference>
<dbReference type="Gene3D" id="3.40.190.10">
    <property type="entry name" value="Periplasmic binding protein-like II"/>
    <property type="match status" value="1"/>
</dbReference>
<dbReference type="RefSeq" id="WP_202828998.1">
    <property type="nucleotide sequence ID" value="NZ_JAEUXJ010000031.1"/>
</dbReference>
<reference evidence="2 3" key="1">
    <citation type="submission" date="2021-01" db="EMBL/GenBank/DDBJ databases">
        <title>Belnapia mucosa sp. nov. and Belnapia arida sp. nov., isolated from the Tabernas Desert (Almeria, Spain).</title>
        <authorList>
            <person name="Molina-Menor E."/>
            <person name="Vidal-Verdu A."/>
            <person name="Calonge A."/>
            <person name="Satari L."/>
            <person name="Pereto Magraner J."/>
            <person name="Porcar Miralles M."/>
        </authorList>
    </citation>
    <scope>NUCLEOTIDE SEQUENCE [LARGE SCALE GENOMIC DNA]</scope>
    <source>
        <strain evidence="2 3">T6</strain>
    </source>
</reference>
<proteinExistence type="inferred from homology"/>
<evidence type="ECO:0000313" key="3">
    <source>
        <dbReference type="Proteomes" id="UP000606490"/>
    </source>
</evidence>
<accession>A0ABS1VC78</accession>
<keyword evidence="3" id="KW-1185">Reference proteome</keyword>
<comment type="caution">
    <text evidence="2">The sequence shown here is derived from an EMBL/GenBank/DDBJ whole genome shotgun (WGS) entry which is preliminary data.</text>
</comment>
<name>A0ABS1VC78_9PROT</name>
<evidence type="ECO:0000256" key="1">
    <source>
        <dbReference type="ARBA" id="ARBA00006987"/>
    </source>
</evidence>
<dbReference type="PANTHER" id="PTHR42928">
    <property type="entry name" value="TRICARBOXYLATE-BINDING PROTEIN"/>
    <property type="match status" value="1"/>
</dbReference>